<organism evidence="2 4">
    <name type="scientific">Dracunculus medinensis</name>
    <name type="common">Guinea worm</name>
    <dbReference type="NCBI Taxonomy" id="318479"/>
    <lineage>
        <taxon>Eukaryota</taxon>
        <taxon>Metazoa</taxon>
        <taxon>Ecdysozoa</taxon>
        <taxon>Nematoda</taxon>
        <taxon>Chromadorea</taxon>
        <taxon>Rhabditida</taxon>
        <taxon>Spirurina</taxon>
        <taxon>Dracunculoidea</taxon>
        <taxon>Dracunculidae</taxon>
        <taxon>Dracunculus</taxon>
    </lineage>
</organism>
<reference evidence="4" key="1">
    <citation type="submission" date="2017-02" db="UniProtKB">
        <authorList>
            <consortium name="WormBaseParasite"/>
        </authorList>
    </citation>
    <scope>IDENTIFICATION</scope>
</reference>
<dbReference type="InterPro" id="IPR036249">
    <property type="entry name" value="Thioredoxin-like_sf"/>
</dbReference>
<dbReference type="OrthoDB" id="4664297at2759"/>
<dbReference type="Gene3D" id="3.40.30.10">
    <property type="entry name" value="Glutaredoxin"/>
    <property type="match status" value="1"/>
</dbReference>
<dbReference type="STRING" id="318479.A0A0N4U308"/>
<evidence type="ECO:0000313" key="1">
    <source>
        <dbReference type="EMBL" id="VDN55479.1"/>
    </source>
</evidence>
<dbReference type="AlphaFoldDB" id="A0A0N4U308"/>
<dbReference type="SUPFAM" id="SSF52833">
    <property type="entry name" value="Thioredoxin-like"/>
    <property type="match status" value="1"/>
</dbReference>
<dbReference type="EMBL" id="UYYG01001152">
    <property type="protein sequence ID" value="VDN55479.1"/>
    <property type="molecule type" value="Genomic_DNA"/>
</dbReference>
<dbReference type="Proteomes" id="UP000038040">
    <property type="component" value="Unplaced"/>
</dbReference>
<proteinExistence type="predicted"/>
<keyword evidence="3" id="KW-1185">Reference proteome</keyword>
<accession>A0A0N4U308</accession>
<sequence length="174" mass="20052">MPKSLEYFFDVICPYSWIGFKMILREKSCLERSGFNIRFTPLRLSTLLKTNHELLSDCDSFRVQLLLNLIRIERPELMEKAMEITWSLGLEFRQADDLISRIEQHSNRKDLRNASIRALAAGALLTPFTYLTNGENLNYGFSGIVLLQYLNFIINCSELFGNVASSSQQETTEI</sequence>
<dbReference type="Proteomes" id="UP000274756">
    <property type="component" value="Unassembled WGS sequence"/>
</dbReference>
<gene>
    <name evidence="1" type="ORF">DME_LOCUS5452</name>
</gene>
<evidence type="ECO:0000313" key="3">
    <source>
        <dbReference type="Proteomes" id="UP000274756"/>
    </source>
</evidence>
<reference evidence="1 3" key="2">
    <citation type="submission" date="2018-11" db="EMBL/GenBank/DDBJ databases">
        <authorList>
            <consortium name="Pathogen Informatics"/>
        </authorList>
    </citation>
    <scope>NUCLEOTIDE SEQUENCE [LARGE SCALE GENOMIC DNA]</scope>
</reference>
<evidence type="ECO:0000313" key="4">
    <source>
        <dbReference type="WBParaSite" id="DME_0000109201-mRNA-1"/>
    </source>
</evidence>
<evidence type="ECO:0000313" key="2">
    <source>
        <dbReference type="Proteomes" id="UP000038040"/>
    </source>
</evidence>
<dbReference type="WBParaSite" id="DME_0000109201-mRNA-1">
    <property type="protein sequence ID" value="DME_0000109201-mRNA-1"/>
    <property type="gene ID" value="DME_0000109201"/>
</dbReference>
<name>A0A0N4U308_DRAME</name>
<protein>
    <submittedName>
        <fullName evidence="4">DSBA domain-containing protein</fullName>
    </submittedName>
</protein>